<evidence type="ECO:0000259" key="7">
    <source>
        <dbReference type="PROSITE" id="PS50171"/>
    </source>
</evidence>
<dbReference type="GO" id="GO:0003723">
    <property type="term" value="F:RNA binding"/>
    <property type="evidence" value="ECO:0007669"/>
    <property type="project" value="TreeGrafter"/>
</dbReference>
<dbReference type="Proteomes" id="UP000027581">
    <property type="component" value="Unassembled WGS sequence"/>
</dbReference>
<feature type="coiled-coil region" evidence="6">
    <location>
        <begin position="325"/>
        <end position="376"/>
    </location>
</feature>
<keyword evidence="8" id="KW-0687">Ribonucleoprotein</keyword>
<dbReference type="SMART" id="SM00451">
    <property type="entry name" value="ZnF_U1"/>
    <property type="match status" value="1"/>
</dbReference>
<organism evidence="8 9">
    <name type="scientific">Plasmodium reichenowi</name>
    <dbReference type="NCBI Taxonomy" id="5854"/>
    <lineage>
        <taxon>Eukaryota</taxon>
        <taxon>Sar</taxon>
        <taxon>Alveolata</taxon>
        <taxon>Apicomplexa</taxon>
        <taxon>Aconoidasida</taxon>
        <taxon>Haemosporida</taxon>
        <taxon>Plasmodiidae</taxon>
        <taxon>Plasmodium</taxon>
        <taxon>Plasmodium (Laverania)</taxon>
    </lineage>
</organism>
<comment type="subcellular location">
    <subcellularLocation>
        <location evidence="1">Nucleus</location>
    </subcellularLocation>
</comment>
<dbReference type="GO" id="GO:0000398">
    <property type="term" value="P:mRNA splicing, via spliceosome"/>
    <property type="evidence" value="ECO:0007669"/>
    <property type="project" value="InterPro"/>
</dbReference>
<evidence type="ECO:0000256" key="3">
    <source>
        <dbReference type="ARBA" id="ARBA00022771"/>
    </source>
</evidence>
<keyword evidence="9" id="KW-1185">Reference proteome</keyword>
<gene>
    <name evidence="8" type="ORF">PRCDC_1401700</name>
</gene>
<name>A0A060RYX6_PLARE</name>
<dbReference type="PhylomeDB" id="A0A060RYX6"/>
<evidence type="ECO:0000256" key="1">
    <source>
        <dbReference type="ARBA" id="ARBA00004123"/>
    </source>
</evidence>
<keyword evidence="6" id="KW-0175">Coiled coil</keyword>
<dbReference type="GO" id="GO:0008270">
    <property type="term" value="F:zinc ion binding"/>
    <property type="evidence" value="ECO:0007669"/>
    <property type="project" value="UniProtKB-KW"/>
</dbReference>
<evidence type="ECO:0000256" key="2">
    <source>
        <dbReference type="ARBA" id="ARBA00022723"/>
    </source>
</evidence>
<dbReference type="EMBL" id="HG810775">
    <property type="protein sequence ID" value="CDO66508.1"/>
    <property type="molecule type" value="Genomic_DNA"/>
</dbReference>
<keyword evidence="2" id="KW-0479">Metal-binding</keyword>
<dbReference type="PROSITE" id="PS50171">
    <property type="entry name" value="ZF_MATRIN"/>
    <property type="match status" value="1"/>
</dbReference>
<keyword evidence="4" id="KW-0862">Zinc</keyword>
<dbReference type="InterPro" id="IPR040023">
    <property type="entry name" value="WBP4"/>
</dbReference>
<reference evidence="8" key="1">
    <citation type="submission" date="2014-01" db="EMBL/GenBank/DDBJ databases">
        <authorList>
            <person name="Aslett M."/>
        </authorList>
    </citation>
    <scope>NUCLEOTIDE SEQUENCE</scope>
    <source>
        <strain evidence="8">CDC</strain>
    </source>
</reference>
<evidence type="ECO:0000313" key="8">
    <source>
        <dbReference type="EMBL" id="CDO66508.1"/>
    </source>
</evidence>
<dbReference type="InterPro" id="IPR000690">
    <property type="entry name" value="Matrin/U1-C_Znf_C2H2"/>
</dbReference>
<evidence type="ECO:0000313" key="9">
    <source>
        <dbReference type="Proteomes" id="UP000027581"/>
    </source>
</evidence>
<protein>
    <submittedName>
        <fullName evidence="8">U1 small nuclear ribonucleoprotein C, putative</fullName>
    </submittedName>
</protein>
<dbReference type="VEuPathDB" id="PlasmoDB:PRCDC_1401700"/>
<dbReference type="GO" id="GO:0071011">
    <property type="term" value="C:precatalytic spliceosome"/>
    <property type="evidence" value="ECO:0007669"/>
    <property type="project" value="TreeGrafter"/>
</dbReference>
<sequence>MTDYWVSSKKHYCETCNVWISGHKVNIKNHEKSARHIENFKRLINESFKRKEKETQEKEFLEKELRRLDDIEKKYLLDINKKDENDNKSYDSYVYKHTNDNKNNNNIYNNNNNNICNNNICNNNICNNKYILMIHEDSGSLVFFNILKNELLYDKPADFYEPLPEYQTFSEQYGWYKYLDNNSNNFYYFNIYNSKSIWEYSSHNIDYLINYLKKCEETGLASFNQNYMNKSGNLVFHYNNENIKYDNMNKRVTNNDITLLGEFGNNKIKDEEMNLKNVYDKKNKIQLNIPMDRKNDKSRFNKEKDILESATTNEDDIKNVFNKGDKKYEKENANVNKLNDEKKEKLENVALKNEDKNKVENLNEKQKNEMSFISNDETSKPGEWKIVEGNPINNISNENIEEIFYNIKSKEEREKDNLEEIKNNIRNEYSSFNEFYVAKKELDNEDLFLNKEFEFVDKPIYKKVIDKNANRKVDFAKRNIKAIKNKKKIT</sequence>
<dbReference type="InterPro" id="IPR003604">
    <property type="entry name" value="Matrin/U1-like-C_Znf_C2H2"/>
</dbReference>
<evidence type="ECO:0000256" key="6">
    <source>
        <dbReference type="SAM" id="Coils"/>
    </source>
</evidence>
<dbReference type="AlphaFoldDB" id="A0A060RYX6"/>
<dbReference type="VEuPathDB" id="PlasmoDB:PRG01_1402000"/>
<feature type="coiled-coil region" evidence="6">
    <location>
        <begin position="44"/>
        <end position="71"/>
    </location>
</feature>
<proteinExistence type="predicted"/>
<evidence type="ECO:0000256" key="5">
    <source>
        <dbReference type="ARBA" id="ARBA00023242"/>
    </source>
</evidence>
<reference evidence="8" key="2">
    <citation type="submission" date="2014-05" db="EMBL/GenBank/DDBJ databases">
        <title>The genome sequences of chimpanzee malaria parasites reveal the path to human adaptation.</title>
        <authorList>
            <person name="Otto T.D."/>
            <person name="Rayner J.C."/>
            <person name="Boehme U."/>
            <person name="Pain A."/>
            <person name="Spottiswoode N."/>
            <person name="Sanders M."/>
            <person name="Quail M."/>
            <person name="Ollomo B."/>
            <person name="Renaud F."/>
            <person name="Thomas A.W."/>
            <person name="Prugnolle F."/>
            <person name="Conway D.J."/>
            <person name="Newbold C."/>
            <person name="Berriman M."/>
        </authorList>
    </citation>
    <scope>NUCLEOTIDE SEQUENCE [LARGE SCALE GENOMIC DNA]</scope>
    <source>
        <strain evidence="8">CDC</strain>
    </source>
</reference>
<evidence type="ECO:0000256" key="4">
    <source>
        <dbReference type="ARBA" id="ARBA00022833"/>
    </source>
</evidence>
<accession>A0A060RYX6</accession>
<feature type="domain" description="Matrin-type" evidence="7">
    <location>
        <begin position="11"/>
        <end position="42"/>
    </location>
</feature>
<keyword evidence="5" id="KW-0539">Nucleus</keyword>
<keyword evidence="3" id="KW-0863">Zinc-finger</keyword>
<dbReference type="PANTHER" id="PTHR13173:SF10">
    <property type="entry name" value="WW DOMAIN-BINDING PROTEIN 4"/>
    <property type="match status" value="1"/>
</dbReference>
<dbReference type="PANTHER" id="PTHR13173">
    <property type="entry name" value="WW DOMAIN BINDING PROTEIN 4"/>
    <property type="match status" value="1"/>
</dbReference>